<evidence type="ECO:0000313" key="5">
    <source>
        <dbReference type="EMBL" id="CCX05693.1"/>
    </source>
</evidence>
<dbReference type="Gene3D" id="3.40.50.12780">
    <property type="entry name" value="N-terminal domain of ligase-like"/>
    <property type="match status" value="1"/>
</dbReference>
<accession>U4KVQ1</accession>
<dbReference type="GO" id="GO:0031956">
    <property type="term" value="F:medium-chain fatty acid-CoA ligase activity"/>
    <property type="evidence" value="ECO:0007669"/>
    <property type="project" value="TreeGrafter"/>
</dbReference>
<dbReference type="InterPro" id="IPR020845">
    <property type="entry name" value="AMP-binding_CS"/>
</dbReference>
<sequence length="629" mass="68887">MTLLLNRAAFRSIRGPLGKASKTARIALWNTSTRRGLLTMSRADGSKEPPLLRQTVSSHLTETVKLHGDRTAVVSRHQQHRLTYRSLDEESTILAQGLLRQGVGKGDRVAVSLGNNIEFALATYALFKLGAILVPLNPSFNITQVISALTHLDASHLVVSLETNLPRAAPRSNLPLITQLLETNAAPSLKKMITVDNSSGRVNADLLGSSATKGLRTVKYRDVYDDGRNRMNPLLRPGERLDPEDIVNIQFTSGTTSAPKAACLTHLGILNNGLAIGDRMLLTPEDSVCCPPPLFHCFGAVLGFLACTTHASAIVFPAECFDPVATLKAVQEERCTALHGVPTMFTSALELLERPKENRQVEMWGFDRLRTGIAAGSPVPPELMKKLHRVLNLTELTICYGMTETSPVSFMTTTDDPMEKRLDSVGRLLPHVSAKIVNPDPPHEVLPIGQKGELAVAGYNVQKGYWNDPAKEAEVMKKDDQGIVWMHTGDEAEMDGEGYIRITGRLKDIIIRGGENIHPLEIENCLLAHPNVLEASVVGLKDEKYGEIVGAFIRPVEGQTVDIEDIKSWVRTNLSNHLVPKHVIPMTGHYPKTASGKIQKFKLREMGQRWLKEKGPEQGKGMGGGRVCG</sequence>
<dbReference type="Gene3D" id="3.30.300.30">
    <property type="match status" value="1"/>
</dbReference>
<dbReference type="Pfam" id="PF00501">
    <property type="entry name" value="AMP-binding"/>
    <property type="match status" value="1"/>
</dbReference>
<dbReference type="InterPro" id="IPR000873">
    <property type="entry name" value="AMP-dep_synth/lig_dom"/>
</dbReference>
<evidence type="ECO:0000256" key="2">
    <source>
        <dbReference type="ARBA" id="ARBA00022598"/>
    </source>
</evidence>
<dbReference type="InterPro" id="IPR025110">
    <property type="entry name" value="AMP-bd_C"/>
</dbReference>
<dbReference type="InterPro" id="IPR042099">
    <property type="entry name" value="ANL_N_sf"/>
</dbReference>
<dbReference type="STRING" id="1076935.U4KVQ1"/>
<dbReference type="eggNOG" id="KOG1177">
    <property type="taxonomic scope" value="Eukaryota"/>
</dbReference>
<evidence type="ECO:0000259" key="3">
    <source>
        <dbReference type="Pfam" id="PF00501"/>
    </source>
</evidence>
<gene>
    <name evidence="5" type="ORF">PCON_05280</name>
</gene>
<dbReference type="Pfam" id="PF13193">
    <property type="entry name" value="AMP-binding_C"/>
    <property type="match status" value="1"/>
</dbReference>
<dbReference type="FunFam" id="3.30.300.30:FF:000008">
    <property type="entry name" value="2,3-dihydroxybenzoate-AMP ligase"/>
    <property type="match status" value="1"/>
</dbReference>
<dbReference type="PANTHER" id="PTHR43201">
    <property type="entry name" value="ACYL-COA SYNTHETASE"/>
    <property type="match status" value="1"/>
</dbReference>
<dbReference type="InterPro" id="IPR045851">
    <property type="entry name" value="AMP-bd_C_sf"/>
</dbReference>
<name>U4KVQ1_PYROM</name>
<evidence type="ECO:0000313" key="6">
    <source>
        <dbReference type="Proteomes" id="UP000018144"/>
    </source>
</evidence>
<proteinExistence type="inferred from homology"/>
<dbReference type="PROSITE" id="PS00455">
    <property type="entry name" value="AMP_BINDING"/>
    <property type="match status" value="1"/>
</dbReference>
<keyword evidence="6" id="KW-1185">Reference proteome</keyword>
<dbReference type="CDD" id="cd05917">
    <property type="entry name" value="FACL_like_2"/>
    <property type="match status" value="1"/>
</dbReference>
<feature type="domain" description="AMP-dependent synthetase/ligase" evidence="3">
    <location>
        <begin position="61"/>
        <end position="466"/>
    </location>
</feature>
<reference evidence="5 6" key="1">
    <citation type="journal article" date="2013" name="PLoS Genet.">
        <title>The genome and development-dependent transcriptomes of Pyronema confluens: a window into fungal evolution.</title>
        <authorList>
            <person name="Traeger S."/>
            <person name="Altegoer F."/>
            <person name="Freitag M."/>
            <person name="Gabaldon T."/>
            <person name="Kempken F."/>
            <person name="Kumar A."/>
            <person name="Marcet-Houben M."/>
            <person name="Poggeler S."/>
            <person name="Stajich J.E."/>
            <person name="Nowrousian M."/>
        </authorList>
    </citation>
    <scope>NUCLEOTIDE SEQUENCE [LARGE SCALE GENOMIC DNA]</scope>
    <source>
        <strain evidence="6">CBS 100304</strain>
        <tissue evidence="5">Vegetative mycelium</tissue>
    </source>
</reference>
<feature type="domain" description="AMP-binding enzyme C-terminal" evidence="4">
    <location>
        <begin position="521"/>
        <end position="597"/>
    </location>
</feature>
<dbReference type="EMBL" id="HF935265">
    <property type="protein sequence ID" value="CCX05693.1"/>
    <property type="molecule type" value="Genomic_DNA"/>
</dbReference>
<protein>
    <submittedName>
        <fullName evidence="5">Similar to Putative acyl-CoA synthetase YngI acc. no. O31826</fullName>
    </submittedName>
</protein>
<dbReference type="Proteomes" id="UP000018144">
    <property type="component" value="Unassembled WGS sequence"/>
</dbReference>
<dbReference type="PANTHER" id="PTHR43201:SF30">
    <property type="entry name" value="AMP-DEPENDENT SYNTHETASE_LIGASE DOMAIN-CONTAINING PROTEIN"/>
    <property type="match status" value="1"/>
</dbReference>
<dbReference type="OMA" id="ICCRGYN"/>
<comment type="similarity">
    <text evidence="1">Belongs to the ATP-dependent AMP-binding enzyme family.</text>
</comment>
<dbReference type="SUPFAM" id="SSF56801">
    <property type="entry name" value="Acetyl-CoA synthetase-like"/>
    <property type="match status" value="1"/>
</dbReference>
<evidence type="ECO:0000256" key="1">
    <source>
        <dbReference type="ARBA" id="ARBA00006432"/>
    </source>
</evidence>
<dbReference type="OrthoDB" id="10253115at2759"/>
<evidence type="ECO:0000259" key="4">
    <source>
        <dbReference type="Pfam" id="PF13193"/>
    </source>
</evidence>
<organism evidence="5 6">
    <name type="scientific">Pyronema omphalodes (strain CBS 100304)</name>
    <name type="common">Pyronema confluens</name>
    <dbReference type="NCBI Taxonomy" id="1076935"/>
    <lineage>
        <taxon>Eukaryota</taxon>
        <taxon>Fungi</taxon>
        <taxon>Dikarya</taxon>
        <taxon>Ascomycota</taxon>
        <taxon>Pezizomycotina</taxon>
        <taxon>Pezizomycetes</taxon>
        <taxon>Pezizales</taxon>
        <taxon>Pyronemataceae</taxon>
        <taxon>Pyronema</taxon>
    </lineage>
</organism>
<dbReference type="AlphaFoldDB" id="U4KVQ1"/>
<keyword evidence="2" id="KW-0436">Ligase</keyword>
<dbReference type="GO" id="GO:0006631">
    <property type="term" value="P:fatty acid metabolic process"/>
    <property type="evidence" value="ECO:0007669"/>
    <property type="project" value="TreeGrafter"/>
</dbReference>